<accession>A0A560MJL9</accession>
<comment type="caution">
    <text evidence="6">The sequence shown here is derived from an EMBL/GenBank/DDBJ whole genome shotgun (WGS) entry which is preliminary data.</text>
</comment>
<dbReference type="NCBIfam" id="TIGR02937">
    <property type="entry name" value="sigma70-ECF"/>
    <property type="match status" value="1"/>
</dbReference>
<dbReference type="Gene3D" id="1.10.10.10">
    <property type="entry name" value="Winged helix-like DNA-binding domain superfamily/Winged helix DNA-binding domain"/>
    <property type="match status" value="1"/>
</dbReference>
<evidence type="ECO:0000256" key="4">
    <source>
        <dbReference type="ARBA" id="ARBA00023163"/>
    </source>
</evidence>
<dbReference type="PANTHER" id="PTHR43133">
    <property type="entry name" value="RNA POLYMERASE ECF-TYPE SIGMA FACTO"/>
    <property type="match status" value="1"/>
</dbReference>
<dbReference type="GO" id="GO:0003677">
    <property type="term" value="F:DNA binding"/>
    <property type="evidence" value="ECO:0007669"/>
    <property type="project" value="InterPro"/>
</dbReference>
<dbReference type="Gene3D" id="1.10.1740.10">
    <property type="match status" value="1"/>
</dbReference>
<protein>
    <submittedName>
        <fullName evidence="6">RNA polymerase sigma-70 factor (ECF subfamily)</fullName>
    </submittedName>
</protein>
<comment type="similarity">
    <text evidence="1">Belongs to the sigma-70 factor family. ECF subfamily.</text>
</comment>
<dbReference type="InterPro" id="IPR039425">
    <property type="entry name" value="RNA_pol_sigma-70-like"/>
</dbReference>
<reference evidence="6 7" key="1">
    <citation type="submission" date="2019-06" db="EMBL/GenBank/DDBJ databases">
        <title>Genomic Encyclopedia of Type Strains, Phase IV (KMG-V): Genome sequencing to study the core and pangenomes of soil and plant-associated prokaryotes.</title>
        <authorList>
            <person name="Whitman W."/>
        </authorList>
    </citation>
    <scope>NUCLEOTIDE SEQUENCE [LARGE SCALE GENOMIC DNA]</scope>
    <source>
        <strain evidence="6 7">BR 10355</strain>
    </source>
</reference>
<dbReference type="Proteomes" id="UP000321304">
    <property type="component" value="Unassembled WGS sequence"/>
</dbReference>
<feature type="domain" description="RNA polymerase sigma factor 70 region 4 type 2" evidence="5">
    <location>
        <begin position="112"/>
        <end position="163"/>
    </location>
</feature>
<dbReference type="RefSeq" id="WP_146984672.1">
    <property type="nucleotide sequence ID" value="NZ_VITY01000001.1"/>
</dbReference>
<evidence type="ECO:0000313" key="7">
    <source>
        <dbReference type="Proteomes" id="UP000321304"/>
    </source>
</evidence>
<dbReference type="InterPro" id="IPR014284">
    <property type="entry name" value="RNA_pol_sigma-70_dom"/>
</dbReference>
<dbReference type="SUPFAM" id="SSF88659">
    <property type="entry name" value="Sigma3 and sigma4 domains of RNA polymerase sigma factors"/>
    <property type="match status" value="1"/>
</dbReference>
<dbReference type="InterPro" id="IPR013249">
    <property type="entry name" value="RNA_pol_sigma70_r4_t2"/>
</dbReference>
<name>A0A560MJL9_9BRAD</name>
<gene>
    <name evidence="6" type="ORF">FBZ93_101851</name>
</gene>
<dbReference type="Pfam" id="PF08281">
    <property type="entry name" value="Sigma70_r4_2"/>
    <property type="match status" value="1"/>
</dbReference>
<dbReference type="OrthoDB" id="9794372at2"/>
<evidence type="ECO:0000256" key="3">
    <source>
        <dbReference type="ARBA" id="ARBA00023082"/>
    </source>
</evidence>
<dbReference type="GO" id="GO:0016987">
    <property type="term" value="F:sigma factor activity"/>
    <property type="evidence" value="ECO:0007669"/>
    <property type="project" value="UniProtKB-KW"/>
</dbReference>
<evidence type="ECO:0000313" key="6">
    <source>
        <dbReference type="EMBL" id="TWC07558.1"/>
    </source>
</evidence>
<keyword evidence="3" id="KW-0731">Sigma factor</keyword>
<evidence type="ECO:0000259" key="5">
    <source>
        <dbReference type="Pfam" id="PF08281"/>
    </source>
</evidence>
<dbReference type="AlphaFoldDB" id="A0A560MJL9"/>
<keyword evidence="7" id="KW-1185">Reference proteome</keyword>
<dbReference type="SUPFAM" id="SSF88946">
    <property type="entry name" value="Sigma2 domain of RNA polymerase sigma factors"/>
    <property type="match status" value="1"/>
</dbReference>
<keyword evidence="4" id="KW-0804">Transcription</keyword>
<dbReference type="InterPro" id="IPR013325">
    <property type="entry name" value="RNA_pol_sigma_r2"/>
</dbReference>
<dbReference type="EMBL" id="VITY01000001">
    <property type="protein sequence ID" value="TWC07558.1"/>
    <property type="molecule type" value="Genomic_DNA"/>
</dbReference>
<dbReference type="InterPro" id="IPR036388">
    <property type="entry name" value="WH-like_DNA-bd_sf"/>
</dbReference>
<dbReference type="InterPro" id="IPR013324">
    <property type="entry name" value="RNA_pol_sigma_r3/r4-like"/>
</dbReference>
<evidence type="ECO:0000256" key="2">
    <source>
        <dbReference type="ARBA" id="ARBA00023015"/>
    </source>
</evidence>
<keyword evidence="2" id="KW-0805">Transcription regulation</keyword>
<dbReference type="GO" id="GO:0006352">
    <property type="term" value="P:DNA-templated transcription initiation"/>
    <property type="evidence" value="ECO:0007669"/>
    <property type="project" value="InterPro"/>
</dbReference>
<proteinExistence type="inferred from homology"/>
<sequence length="184" mass="20360">MSELFLALRRLLVDDYHGLKERLGRRFGSFDFATEVLHEAWLRLQRADAGTSAAAVKNPRSYLYRVALNIAADRRRSERSRLAAADVEAIHLRAQDDLDPARIAEARLELAALAGAINAMPERRRAIFVAARLEGLPYKMIAARLGVTVRVVDRELAIALEQLSKIWENTDAGGGTGGRGPSRT</sequence>
<evidence type="ECO:0000256" key="1">
    <source>
        <dbReference type="ARBA" id="ARBA00010641"/>
    </source>
</evidence>
<organism evidence="6 7">
    <name type="scientific">Bradyrhizobium macuxiense</name>
    <dbReference type="NCBI Taxonomy" id="1755647"/>
    <lineage>
        <taxon>Bacteria</taxon>
        <taxon>Pseudomonadati</taxon>
        <taxon>Pseudomonadota</taxon>
        <taxon>Alphaproteobacteria</taxon>
        <taxon>Hyphomicrobiales</taxon>
        <taxon>Nitrobacteraceae</taxon>
        <taxon>Bradyrhizobium</taxon>
    </lineage>
</organism>
<dbReference type="PANTHER" id="PTHR43133:SF63">
    <property type="entry name" value="RNA POLYMERASE SIGMA FACTOR FECI-RELATED"/>
    <property type="match status" value="1"/>
</dbReference>